<dbReference type="Proteomes" id="UP000799444">
    <property type="component" value="Unassembled WGS sequence"/>
</dbReference>
<evidence type="ECO:0000313" key="3">
    <source>
        <dbReference type="Proteomes" id="UP000799444"/>
    </source>
</evidence>
<feature type="compositionally biased region" description="Polar residues" evidence="1">
    <location>
        <begin position="22"/>
        <end position="43"/>
    </location>
</feature>
<feature type="region of interest" description="Disordered" evidence="1">
    <location>
        <begin position="1"/>
        <end position="43"/>
    </location>
</feature>
<sequence>MQHTHTPATAEPPNPTNDPAAQTLSKSNTFGLQSDRTHPQSAQCFPPQAFLPLRNPMLEPTLPYPILSHPPTPAPSSAPKYRSGNPREPTTSPHILVLALVLVPHATTVS</sequence>
<organism evidence="2 3">
    <name type="scientific">Polyplosphaeria fusca</name>
    <dbReference type="NCBI Taxonomy" id="682080"/>
    <lineage>
        <taxon>Eukaryota</taxon>
        <taxon>Fungi</taxon>
        <taxon>Dikarya</taxon>
        <taxon>Ascomycota</taxon>
        <taxon>Pezizomycotina</taxon>
        <taxon>Dothideomycetes</taxon>
        <taxon>Pleosporomycetidae</taxon>
        <taxon>Pleosporales</taxon>
        <taxon>Tetraplosphaeriaceae</taxon>
        <taxon>Polyplosphaeria</taxon>
    </lineage>
</organism>
<dbReference type="EMBL" id="ML996167">
    <property type="protein sequence ID" value="KAF2733059.1"/>
    <property type="molecule type" value="Genomic_DNA"/>
</dbReference>
<accession>A0A9P4QUR4</accession>
<name>A0A9P4QUR4_9PLEO</name>
<gene>
    <name evidence="2" type="ORF">EJ04DRAFT_513498</name>
</gene>
<feature type="region of interest" description="Disordered" evidence="1">
    <location>
        <begin position="62"/>
        <end position="92"/>
    </location>
</feature>
<dbReference type="AlphaFoldDB" id="A0A9P4QUR4"/>
<protein>
    <submittedName>
        <fullName evidence="2">Uncharacterized protein</fullName>
    </submittedName>
</protein>
<evidence type="ECO:0000256" key="1">
    <source>
        <dbReference type="SAM" id="MobiDB-lite"/>
    </source>
</evidence>
<comment type="caution">
    <text evidence="2">The sequence shown here is derived from an EMBL/GenBank/DDBJ whole genome shotgun (WGS) entry which is preliminary data.</text>
</comment>
<evidence type="ECO:0000313" key="2">
    <source>
        <dbReference type="EMBL" id="KAF2733059.1"/>
    </source>
</evidence>
<reference evidence="2" key="1">
    <citation type="journal article" date="2020" name="Stud. Mycol.">
        <title>101 Dothideomycetes genomes: a test case for predicting lifestyles and emergence of pathogens.</title>
        <authorList>
            <person name="Haridas S."/>
            <person name="Albert R."/>
            <person name="Binder M."/>
            <person name="Bloem J."/>
            <person name="Labutti K."/>
            <person name="Salamov A."/>
            <person name="Andreopoulos B."/>
            <person name="Baker S."/>
            <person name="Barry K."/>
            <person name="Bills G."/>
            <person name="Bluhm B."/>
            <person name="Cannon C."/>
            <person name="Castanera R."/>
            <person name="Culley D."/>
            <person name="Daum C."/>
            <person name="Ezra D."/>
            <person name="Gonzalez J."/>
            <person name="Henrissat B."/>
            <person name="Kuo A."/>
            <person name="Liang C."/>
            <person name="Lipzen A."/>
            <person name="Lutzoni F."/>
            <person name="Magnuson J."/>
            <person name="Mondo S."/>
            <person name="Nolan M."/>
            <person name="Ohm R."/>
            <person name="Pangilinan J."/>
            <person name="Park H.-J."/>
            <person name="Ramirez L."/>
            <person name="Alfaro M."/>
            <person name="Sun H."/>
            <person name="Tritt A."/>
            <person name="Yoshinaga Y."/>
            <person name="Zwiers L.-H."/>
            <person name="Turgeon B."/>
            <person name="Goodwin S."/>
            <person name="Spatafora J."/>
            <person name="Crous P."/>
            <person name="Grigoriev I."/>
        </authorList>
    </citation>
    <scope>NUCLEOTIDE SEQUENCE</scope>
    <source>
        <strain evidence="2">CBS 125425</strain>
    </source>
</reference>
<proteinExistence type="predicted"/>
<keyword evidence="3" id="KW-1185">Reference proteome</keyword>